<organism evidence="1 2">
    <name type="scientific">Roseibaca calidilacus</name>
    <dbReference type="NCBI Taxonomy" id="1666912"/>
    <lineage>
        <taxon>Bacteria</taxon>
        <taxon>Pseudomonadati</taxon>
        <taxon>Pseudomonadota</taxon>
        <taxon>Alphaproteobacteria</taxon>
        <taxon>Rhodobacterales</taxon>
        <taxon>Paracoccaceae</taxon>
        <taxon>Roseinatronobacter</taxon>
    </lineage>
</organism>
<dbReference type="EMBL" id="FBYC01000004">
    <property type="protein sequence ID" value="CUX82588.1"/>
    <property type="molecule type" value="Genomic_DNA"/>
</dbReference>
<comment type="caution">
    <text evidence="1">The sequence shown here is derived from an EMBL/GenBank/DDBJ whole genome shotgun (WGS) entry which is preliminary data.</text>
</comment>
<keyword evidence="2" id="KW-1185">Reference proteome</keyword>
<accession>A0ABP2C0M5</accession>
<evidence type="ECO:0000313" key="2">
    <source>
        <dbReference type="Proteomes" id="UP000182045"/>
    </source>
</evidence>
<gene>
    <name evidence="1" type="ORF">Ga0058931_2467</name>
</gene>
<reference evidence="1 2" key="1">
    <citation type="submission" date="2016-01" db="EMBL/GenBank/DDBJ databases">
        <authorList>
            <person name="Varghese N."/>
        </authorList>
    </citation>
    <scope>NUCLEOTIDE SEQUENCE [LARGE SCALE GENOMIC DNA]</scope>
    <source>
        <strain evidence="1 2">HL-91</strain>
    </source>
</reference>
<protein>
    <submittedName>
        <fullName evidence="1">Uncharacterized protein</fullName>
    </submittedName>
</protein>
<name>A0ABP2C0M5_9RHOB</name>
<evidence type="ECO:0000313" key="1">
    <source>
        <dbReference type="EMBL" id="CUX82588.1"/>
    </source>
</evidence>
<dbReference type="Proteomes" id="UP000182045">
    <property type="component" value="Unassembled WGS sequence"/>
</dbReference>
<sequence length="49" mass="5400">MPSWKNAAPIGPDRRDVASTAVDASILHYVLRQHIAKPVAVLHEGEIRL</sequence>
<proteinExistence type="predicted"/>